<reference evidence="3" key="1">
    <citation type="journal article" date="2019" name="Int. J. Syst. Evol. Microbiol.">
        <title>The Global Catalogue of Microorganisms (GCM) 10K type strain sequencing project: providing services to taxonomists for standard genome sequencing and annotation.</title>
        <authorList>
            <consortium name="The Broad Institute Genomics Platform"/>
            <consortium name="The Broad Institute Genome Sequencing Center for Infectious Disease"/>
            <person name="Wu L."/>
            <person name="Ma J."/>
        </authorList>
    </citation>
    <scope>NUCLEOTIDE SEQUENCE [LARGE SCALE GENOMIC DNA]</scope>
    <source>
        <strain evidence="3">KCTC 3913</strain>
    </source>
</reference>
<dbReference type="PANTHER" id="PTHR10285">
    <property type="entry name" value="URIDINE KINASE"/>
    <property type="match status" value="1"/>
</dbReference>
<protein>
    <submittedName>
        <fullName evidence="2">Kinase</fullName>
    </submittedName>
</protein>
<dbReference type="Gene3D" id="3.40.50.300">
    <property type="entry name" value="P-loop containing nucleotide triphosphate hydrolases"/>
    <property type="match status" value="1"/>
</dbReference>
<dbReference type="NCBIfam" id="NF005807">
    <property type="entry name" value="PRK07667.1"/>
    <property type="match status" value="1"/>
</dbReference>
<evidence type="ECO:0000259" key="1">
    <source>
        <dbReference type="Pfam" id="PF00485"/>
    </source>
</evidence>
<dbReference type="InterPro" id="IPR006083">
    <property type="entry name" value="PRK/URK"/>
</dbReference>
<dbReference type="GO" id="GO:0016301">
    <property type="term" value="F:kinase activity"/>
    <property type="evidence" value="ECO:0007669"/>
    <property type="project" value="UniProtKB-KW"/>
</dbReference>
<accession>A0ABW5RSR5</accession>
<dbReference type="RefSeq" id="WP_377936214.1">
    <property type="nucleotide sequence ID" value="NZ_JBHUMF010000031.1"/>
</dbReference>
<keyword evidence="2" id="KW-0418">Kinase</keyword>
<evidence type="ECO:0000313" key="2">
    <source>
        <dbReference type="EMBL" id="MFD2681733.1"/>
    </source>
</evidence>
<dbReference type="EMBL" id="JBHUMF010000031">
    <property type="protein sequence ID" value="MFD2681733.1"/>
    <property type="molecule type" value="Genomic_DNA"/>
</dbReference>
<keyword evidence="3" id="KW-1185">Reference proteome</keyword>
<dbReference type="Proteomes" id="UP001597506">
    <property type="component" value="Unassembled WGS sequence"/>
</dbReference>
<name>A0ABW5RSR5_9BACI</name>
<proteinExistence type="predicted"/>
<gene>
    <name evidence="2" type="ORF">ACFSUL_13415</name>
</gene>
<comment type="caution">
    <text evidence="2">The sequence shown here is derived from an EMBL/GenBank/DDBJ whole genome shotgun (WGS) entry which is preliminary data.</text>
</comment>
<feature type="domain" description="Phosphoribulokinase/uridine kinase" evidence="1">
    <location>
        <begin position="22"/>
        <end position="157"/>
    </location>
</feature>
<evidence type="ECO:0000313" key="3">
    <source>
        <dbReference type="Proteomes" id="UP001597506"/>
    </source>
</evidence>
<sequence length="197" mass="23863">MEDSILTLVEKIPQLENGNRVILGIDGLSRSGKTTFANKVKQALQEKNVPLQIFHIDDYIVERKRRYNTENEEWFEYYNLQWDVEWLKNNFFQKLKISNELHLPTYDDHSDTHRVKSVTLPKTCFIIVEGVFLQRSEWKRFYDFMLYIDCPREKRFNRESVGTQSNMEKFKNRYWKAEDYYIKTEDPMKQADLVLRN</sequence>
<dbReference type="InterPro" id="IPR027417">
    <property type="entry name" value="P-loop_NTPase"/>
</dbReference>
<organism evidence="2 3">
    <name type="scientific">Bacillus seohaeanensis</name>
    <dbReference type="NCBI Taxonomy" id="284580"/>
    <lineage>
        <taxon>Bacteria</taxon>
        <taxon>Bacillati</taxon>
        <taxon>Bacillota</taxon>
        <taxon>Bacilli</taxon>
        <taxon>Bacillales</taxon>
        <taxon>Bacillaceae</taxon>
        <taxon>Bacillus</taxon>
    </lineage>
</organism>
<dbReference type="Pfam" id="PF00485">
    <property type="entry name" value="PRK"/>
    <property type="match status" value="1"/>
</dbReference>
<dbReference type="SUPFAM" id="SSF52540">
    <property type="entry name" value="P-loop containing nucleoside triphosphate hydrolases"/>
    <property type="match status" value="1"/>
</dbReference>
<keyword evidence="2" id="KW-0808">Transferase</keyword>